<evidence type="ECO:0008006" key="3">
    <source>
        <dbReference type="Google" id="ProtNLM"/>
    </source>
</evidence>
<organism evidence="1 2">
    <name type="scientific">Flavobacterium azooxidireducens</name>
    <dbReference type="NCBI Taxonomy" id="1871076"/>
    <lineage>
        <taxon>Bacteria</taxon>
        <taxon>Pseudomonadati</taxon>
        <taxon>Bacteroidota</taxon>
        <taxon>Flavobacteriia</taxon>
        <taxon>Flavobacteriales</taxon>
        <taxon>Flavobacteriaceae</taxon>
        <taxon>Flavobacterium</taxon>
    </lineage>
</organism>
<reference evidence="1" key="1">
    <citation type="submission" date="2022-04" db="EMBL/GenBank/DDBJ databases">
        <title>Consumption of N2O by Flavobacterium azooxidireducens sp. nov. isolated from Decomposing Leaf Litter of Phragmites australis (Cav.).</title>
        <authorList>
            <person name="Behrendt U."/>
            <person name="Spanner T."/>
            <person name="Augustin J."/>
            <person name="Horn M.A."/>
            <person name="Kolb S."/>
            <person name="Ulrich A."/>
        </authorList>
    </citation>
    <scope>NUCLEOTIDE SEQUENCE</scope>
    <source>
        <strain evidence="1">IGB 4-14</strain>
    </source>
</reference>
<evidence type="ECO:0000313" key="2">
    <source>
        <dbReference type="Proteomes" id="UP000830583"/>
    </source>
</evidence>
<proteinExistence type="predicted"/>
<keyword evidence="2" id="KW-1185">Reference proteome</keyword>
<sequence>MKKKFPIILLILLGIVVITLLCFNSTHYIQNQDWKYADGTYIGDWLNHNNIEINDKIIKGNNGEAKIVFCFGYKLIIKNIENGETGYYVNKK</sequence>
<protein>
    <recommendedName>
        <fullName evidence="3">DUF5640 domain-containing protein</fullName>
    </recommendedName>
</protein>
<dbReference type="EMBL" id="CP096205">
    <property type="protein sequence ID" value="UPQ79215.1"/>
    <property type="molecule type" value="Genomic_DNA"/>
</dbReference>
<accession>A0ABY4KFU7</accession>
<evidence type="ECO:0000313" key="1">
    <source>
        <dbReference type="EMBL" id="UPQ79215.1"/>
    </source>
</evidence>
<name>A0ABY4KFU7_9FLAO</name>
<dbReference type="RefSeq" id="WP_248434208.1">
    <property type="nucleotide sequence ID" value="NZ_CP096205.1"/>
</dbReference>
<dbReference type="Proteomes" id="UP000830583">
    <property type="component" value="Chromosome"/>
</dbReference>
<gene>
    <name evidence="1" type="ORF">M0M57_16560</name>
</gene>